<dbReference type="EMBL" id="BMHP01000004">
    <property type="protein sequence ID" value="GGD86944.1"/>
    <property type="molecule type" value="Genomic_DNA"/>
</dbReference>
<feature type="chain" id="PRO_5038349171" evidence="4">
    <location>
        <begin position="24"/>
        <end position="441"/>
    </location>
</feature>
<dbReference type="PANTHER" id="PTHR43649">
    <property type="entry name" value="ARABINOSE-BINDING PROTEIN-RELATED"/>
    <property type="match status" value="1"/>
</dbReference>
<dbReference type="InterPro" id="IPR006059">
    <property type="entry name" value="SBP"/>
</dbReference>
<dbReference type="PROSITE" id="PS51257">
    <property type="entry name" value="PROKAR_LIPOPROTEIN"/>
    <property type="match status" value="1"/>
</dbReference>
<comment type="similarity">
    <text evidence="1">Belongs to the bacterial solute-binding protein 1 family.</text>
</comment>
<reference evidence="5" key="1">
    <citation type="journal article" date="2014" name="Int. J. Syst. Evol. Microbiol.">
        <title>Complete genome sequence of Corynebacterium casei LMG S-19264T (=DSM 44701T), isolated from a smear-ripened cheese.</title>
        <authorList>
            <consortium name="US DOE Joint Genome Institute (JGI-PGF)"/>
            <person name="Walter F."/>
            <person name="Albersmeier A."/>
            <person name="Kalinowski J."/>
            <person name="Ruckert C."/>
        </authorList>
    </citation>
    <scope>NUCLEOTIDE SEQUENCE</scope>
    <source>
        <strain evidence="5">CGMCC 1.15178</strain>
    </source>
</reference>
<sequence>MKKTKMIALALAAVTFVTTACSAKTQTTDPDTTAVDKDKPYAGTEIRTIFHSNMAASFEKRRKEFEDKTGIIVNGETMGYGDIESKTTNSMLSGGTAYDVVFVDDIYLAKFVEAGWMLPVDEFLEADPALKNDIMPFADKLIKYKDHYYGLPMESSWKSFAYNKEMLSKAGYEKPPVTWDEFIQVSRDLQEKGIVKYGSSWSWMQHEALMVDFYAIVASMGGQIFDDQGNVKLTDEKTVASLQMMVDMLKTHKIVDPSSLQYSEGDVEEAMQTANTAFEFQWGVPLPSLNDKEKSKIIGQSEMSLLPVRSTNEKSATTIGSWVQGISYGSKNKGAAWEFIKFMSGPEGTMNLMVETNYVGTFPGYQSVFDKPELKENMPGYDVVLKQAENAVVRPQVPWYQEWSAMMQVQLQTALTGSKTAEQALKDADAETRKMIEKYKD</sequence>
<evidence type="ECO:0000256" key="2">
    <source>
        <dbReference type="ARBA" id="ARBA00022448"/>
    </source>
</evidence>
<dbReference type="RefSeq" id="WP_188996513.1">
    <property type="nucleotide sequence ID" value="NZ_BMHP01000004.1"/>
</dbReference>
<evidence type="ECO:0000256" key="4">
    <source>
        <dbReference type="SAM" id="SignalP"/>
    </source>
</evidence>
<evidence type="ECO:0000313" key="6">
    <source>
        <dbReference type="Proteomes" id="UP000612456"/>
    </source>
</evidence>
<dbReference type="Gene3D" id="3.40.190.10">
    <property type="entry name" value="Periplasmic binding protein-like II"/>
    <property type="match status" value="2"/>
</dbReference>
<accession>A0A916ZCY2</accession>
<feature type="signal peptide" evidence="4">
    <location>
        <begin position="1"/>
        <end position="23"/>
    </location>
</feature>
<comment type="caution">
    <text evidence="5">The sequence shown here is derived from an EMBL/GenBank/DDBJ whole genome shotgun (WGS) entry which is preliminary data.</text>
</comment>
<organism evidence="5 6">
    <name type="scientific">Paenibacillus nasutitermitis</name>
    <dbReference type="NCBI Taxonomy" id="1652958"/>
    <lineage>
        <taxon>Bacteria</taxon>
        <taxon>Bacillati</taxon>
        <taxon>Bacillota</taxon>
        <taxon>Bacilli</taxon>
        <taxon>Bacillales</taxon>
        <taxon>Paenibacillaceae</taxon>
        <taxon>Paenibacillus</taxon>
    </lineage>
</organism>
<dbReference type="Pfam" id="PF01547">
    <property type="entry name" value="SBP_bac_1"/>
    <property type="match status" value="1"/>
</dbReference>
<dbReference type="Proteomes" id="UP000612456">
    <property type="component" value="Unassembled WGS sequence"/>
</dbReference>
<keyword evidence="2" id="KW-0813">Transport</keyword>
<dbReference type="SUPFAM" id="SSF53850">
    <property type="entry name" value="Periplasmic binding protein-like II"/>
    <property type="match status" value="1"/>
</dbReference>
<protein>
    <submittedName>
        <fullName evidence="5">Sugar ABC transporter substrate-binding protein</fullName>
    </submittedName>
</protein>
<gene>
    <name evidence="5" type="ORF">GCM10010911_51730</name>
</gene>
<keyword evidence="3 4" id="KW-0732">Signal</keyword>
<keyword evidence="6" id="KW-1185">Reference proteome</keyword>
<dbReference type="PANTHER" id="PTHR43649:SF34">
    <property type="entry name" value="ABC TRANSPORTER PERIPLASMIC-BINDING PROTEIN YCJN-RELATED"/>
    <property type="match status" value="1"/>
</dbReference>
<dbReference type="AlphaFoldDB" id="A0A916ZCY2"/>
<proteinExistence type="inferred from homology"/>
<reference evidence="5" key="2">
    <citation type="submission" date="2020-09" db="EMBL/GenBank/DDBJ databases">
        <authorList>
            <person name="Sun Q."/>
            <person name="Zhou Y."/>
        </authorList>
    </citation>
    <scope>NUCLEOTIDE SEQUENCE</scope>
    <source>
        <strain evidence="5">CGMCC 1.15178</strain>
    </source>
</reference>
<name>A0A916ZCY2_9BACL</name>
<evidence type="ECO:0000256" key="1">
    <source>
        <dbReference type="ARBA" id="ARBA00008520"/>
    </source>
</evidence>
<dbReference type="InterPro" id="IPR050490">
    <property type="entry name" value="Bact_solute-bd_prot1"/>
</dbReference>
<evidence type="ECO:0000256" key="3">
    <source>
        <dbReference type="ARBA" id="ARBA00022729"/>
    </source>
</evidence>
<evidence type="ECO:0000313" key="5">
    <source>
        <dbReference type="EMBL" id="GGD86944.1"/>
    </source>
</evidence>